<proteinExistence type="inferred from homology"/>
<keyword evidence="3" id="KW-0808">Transferase</keyword>
<organism evidence="3 4">
    <name type="scientific">Paenibacillus spiritus</name>
    <dbReference type="NCBI Taxonomy" id="2496557"/>
    <lineage>
        <taxon>Bacteria</taxon>
        <taxon>Bacillati</taxon>
        <taxon>Bacillota</taxon>
        <taxon>Bacilli</taxon>
        <taxon>Bacillales</taxon>
        <taxon>Paenibacillaceae</taxon>
        <taxon>Paenibacillus</taxon>
    </lineage>
</organism>
<dbReference type="CDD" id="cd00761">
    <property type="entry name" value="Glyco_tranf_GTA_type"/>
    <property type="match status" value="1"/>
</dbReference>
<dbReference type="Gene3D" id="3.90.550.10">
    <property type="entry name" value="Spore Coat Polysaccharide Biosynthesis Protein SpsA, Chain A"/>
    <property type="match status" value="1"/>
</dbReference>
<evidence type="ECO:0000256" key="1">
    <source>
        <dbReference type="ARBA" id="ARBA00006739"/>
    </source>
</evidence>
<name>A0A5J5GH43_9BACL</name>
<dbReference type="GO" id="GO:0016758">
    <property type="term" value="F:hexosyltransferase activity"/>
    <property type="evidence" value="ECO:0007669"/>
    <property type="project" value="UniProtKB-ARBA"/>
</dbReference>
<dbReference type="OrthoDB" id="396512at2"/>
<sequence>MYLLIFFYSYRKIIWGCIQVISVIIPVYNVEKHVTRTLNSLANQTDNNFELVIVNDGSIDSTLQVITEYIAQNKLHNVKIINQENAGVSVARNTGIEASTGEYVYFLDGDDYVEIKLIETLNNVIKDEHPDLVFWKWRKVTEQGELINDYHSILPYDNTLMMNGEETLKKLVLDKSIRMISAISGLYNRKQLNDHNIRYTPCCVNGEDQEFAFKALSVADKVVSLQDVYSYYVQRKGSLTNNYNIKKFDFADALKRAGYFMLGKNPNLKEVAMTLLKGEMIDNYFYNLSSCLQSAKSIYIRKLLKDIEIQYPGTTKEMKELMRTWKREKQSKNRLVDAYLIAPELFHALLIIRNMKSKVKSVVGI</sequence>
<keyword evidence="4" id="KW-1185">Reference proteome</keyword>
<accession>A0A5J5GH43</accession>
<dbReference type="PANTHER" id="PTHR22916">
    <property type="entry name" value="GLYCOSYLTRANSFERASE"/>
    <property type="match status" value="1"/>
</dbReference>
<evidence type="ECO:0000259" key="2">
    <source>
        <dbReference type="Pfam" id="PF00535"/>
    </source>
</evidence>
<dbReference type="Pfam" id="PF00535">
    <property type="entry name" value="Glycos_transf_2"/>
    <property type="match status" value="1"/>
</dbReference>
<dbReference type="InterPro" id="IPR001173">
    <property type="entry name" value="Glyco_trans_2-like"/>
</dbReference>
<reference evidence="3 4" key="1">
    <citation type="submission" date="2019-09" db="EMBL/GenBank/DDBJ databases">
        <title>Bacillus ochoae sp. nov., Paenibacillus whitsoniae sp. nov., Paenibacillus spiritus sp. nov. Isolated from the Mars Exploration Rover during spacecraft assembly.</title>
        <authorList>
            <person name="Seuylemezian A."/>
            <person name="Vaishampayan P."/>
        </authorList>
    </citation>
    <scope>NUCLEOTIDE SEQUENCE [LARGE SCALE GENOMIC DNA]</scope>
    <source>
        <strain evidence="3 4">MER_111</strain>
    </source>
</reference>
<gene>
    <name evidence="3" type="ORF">F4V43_02265</name>
</gene>
<feature type="domain" description="Glycosyltransferase 2-like" evidence="2">
    <location>
        <begin position="22"/>
        <end position="190"/>
    </location>
</feature>
<comment type="similarity">
    <text evidence="1">Belongs to the glycosyltransferase 2 family.</text>
</comment>
<dbReference type="EMBL" id="VYKK01000004">
    <property type="protein sequence ID" value="KAA9007330.1"/>
    <property type="molecule type" value="Genomic_DNA"/>
</dbReference>
<dbReference type="SUPFAM" id="SSF53448">
    <property type="entry name" value="Nucleotide-diphospho-sugar transferases"/>
    <property type="match status" value="1"/>
</dbReference>
<dbReference type="PANTHER" id="PTHR22916:SF3">
    <property type="entry name" value="UDP-GLCNAC:BETAGAL BETA-1,3-N-ACETYLGLUCOSAMINYLTRANSFERASE-LIKE PROTEIN 1"/>
    <property type="match status" value="1"/>
</dbReference>
<comment type="caution">
    <text evidence="3">The sequence shown here is derived from an EMBL/GenBank/DDBJ whole genome shotgun (WGS) entry which is preliminary data.</text>
</comment>
<evidence type="ECO:0000313" key="3">
    <source>
        <dbReference type="EMBL" id="KAA9007330.1"/>
    </source>
</evidence>
<evidence type="ECO:0000313" key="4">
    <source>
        <dbReference type="Proteomes" id="UP000367750"/>
    </source>
</evidence>
<protein>
    <submittedName>
        <fullName evidence="3">Glycosyltransferase family 2 protein</fullName>
    </submittedName>
</protein>
<dbReference type="AlphaFoldDB" id="A0A5J5GH43"/>
<dbReference type="InterPro" id="IPR029044">
    <property type="entry name" value="Nucleotide-diphossugar_trans"/>
</dbReference>
<dbReference type="Proteomes" id="UP000367750">
    <property type="component" value="Unassembled WGS sequence"/>
</dbReference>